<gene>
    <name evidence="3" type="ORF">CEY16_00525</name>
</gene>
<dbReference type="PANTHER" id="PTHR35792">
    <property type="entry name" value="GENERAL STRESS PROTEIN"/>
    <property type="match status" value="1"/>
</dbReference>
<dbReference type="EMBL" id="PJNH01000001">
    <property type="protein sequence ID" value="PKR78277.1"/>
    <property type="molecule type" value="Genomic_DNA"/>
</dbReference>
<dbReference type="AlphaFoldDB" id="A0A2I0QVA6"/>
<dbReference type="PANTHER" id="PTHR35792:SF3">
    <property type="entry name" value="IG HYPOTHETICAL 17707"/>
    <property type="match status" value="1"/>
</dbReference>
<dbReference type="InterPro" id="IPR052928">
    <property type="entry name" value="Desiccation-related_membrane"/>
</dbReference>
<comment type="caution">
    <text evidence="3">The sequence shown here is derived from an EMBL/GenBank/DDBJ whole genome shotgun (WGS) entry which is preliminary data.</text>
</comment>
<evidence type="ECO:0000259" key="2">
    <source>
        <dbReference type="PROSITE" id="PS51671"/>
    </source>
</evidence>
<accession>A0A2I0QVA6</accession>
<feature type="coiled-coil region" evidence="1">
    <location>
        <begin position="95"/>
        <end position="125"/>
    </location>
</feature>
<feature type="domain" description="ACT" evidence="2">
    <location>
        <begin position="32"/>
        <end position="117"/>
    </location>
</feature>
<dbReference type="RefSeq" id="WP_101329982.1">
    <property type="nucleotide sequence ID" value="NZ_PJNH01000001.1"/>
</dbReference>
<feature type="coiled-coil region" evidence="1">
    <location>
        <begin position="34"/>
        <end position="68"/>
    </location>
</feature>
<dbReference type="InterPro" id="IPR002912">
    <property type="entry name" value="ACT_dom"/>
</dbReference>
<dbReference type="PROSITE" id="PS51671">
    <property type="entry name" value="ACT"/>
    <property type="match status" value="1"/>
</dbReference>
<proteinExistence type="predicted"/>
<keyword evidence="4" id="KW-1185">Reference proteome</keyword>
<organism evidence="3 4">
    <name type="scientific">Halalkalibacillus sediminis</name>
    <dbReference type="NCBI Taxonomy" id="2018042"/>
    <lineage>
        <taxon>Bacteria</taxon>
        <taxon>Bacillati</taxon>
        <taxon>Bacillota</taxon>
        <taxon>Bacilli</taxon>
        <taxon>Bacillales</taxon>
        <taxon>Bacillaceae</taxon>
        <taxon>Halalkalibacillus</taxon>
    </lineage>
</organism>
<name>A0A2I0QVA6_9BACI</name>
<evidence type="ECO:0000313" key="3">
    <source>
        <dbReference type="EMBL" id="PKR78277.1"/>
    </source>
</evidence>
<dbReference type="OrthoDB" id="2692215at2"/>
<dbReference type="Pfam" id="PF12732">
    <property type="entry name" value="YtxH"/>
    <property type="match status" value="1"/>
</dbReference>
<sequence length="125" mass="13969">MPSGKSLLLGALVGGVVSASVSLLTTPSSGAELRTKVKDQSERLRDIMQELQENGLDLKNQLTQTSKEGAALLKDLSQDIKTSIESWKETIEPHQENLQEHLRQIEESLKDLEDKMKEKNEQQEV</sequence>
<evidence type="ECO:0000256" key="1">
    <source>
        <dbReference type="SAM" id="Coils"/>
    </source>
</evidence>
<evidence type="ECO:0000313" key="4">
    <source>
        <dbReference type="Proteomes" id="UP000243524"/>
    </source>
</evidence>
<reference evidence="3 4" key="1">
    <citation type="submission" date="2017-06" db="EMBL/GenBank/DDBJ databases">
        <title>the draft geome sequence of Illustriluteabacillus marina B3227.</title>
        <authorList>
            <person name="He R.-H."/>
            <person name="Du Z.-J."/>
        </authorList>
    </citation>
    <scope>NUCLEOTIDE SEQUENCE [LARGE SCALE GENOMIC DNA]</scope>
    <source>
        <strain evidence="3 4">B3227</strain>
    </source>
</reference>
<dbReference type="InterPro" id="IPR024623">
    <property type="entry name" value="YtxH"/>
</dbReference>
<protein>
    <recommendedName>
        <fullName evidence="2">ACT domain-containing protein</fullName>
    </recommendedName>
</protein>
<keyword evidence="1" id="KW-0175">Coiled coil</keyword>
<dbReference type="Proteomes" id="UP000243524">
    <property type="component" value="Unassembled WGS sequence"/>
</dbReference>